<gene>
    <name evidence="2" type="ORF">JHU38_11250</name>
</gene>
<dbReference type="SUPFAM" id="SSF53955">
    <property type="entry name" value="Lysozyme-like"/>
    <property type="match status" value="1"/>
</dbReference>
<evidence type="ECO:0000313" key="3">
    <source>
        <dbReference type="Proteomes" id="UP000664265"/>
    </source>
</evidence>
<organism evidence="2 3">
    <name type="scientific">Prevotella illustrans</name>
    <dbReference type="NCBI Taxonomy" id="2800387"/>
    <lineage>
        <taxon>Bacteria</taxon>
        <taxon>Pseudomonadati</taxon>
        <taxon>Bacteroidota</taxon>
        <taxon>Bacteroidia</taxon>
        <taxon>Bacteroidales</taxon>
        <taxon>Prevotellaceae</taxon>
        <taxon>Prevotella</taxon>
    </lineage>
</organism>
<comment type="caution">
    <text evidence="2">The sequence shown here is derived from an EMBL/GenBank/DDBJ whole genome shotgun (WGS) entry which is preliminary data.</text>
</comment>
<name>A0ABS3M821_9BACT</name>
<dbReference type="InterPro" id="IPR023346">
    <property type="entry name" value="Lysozyme-like_dom_sf"/>
</dbReference>
<protein>
    <submittedName>
        <fullName evidence="2">Lytic transglycosylase domain-containing protein</fullName>
    </submittedName>
</protein>
<keyword evidence="3" id="KW-1185">Reference proteome</keyword>
<evidence type="ECO:0000313" key="2">
    <source>
        <dbReference type="EMBL" id="MBO1364333.1"/>
    </source>
</evidence>
<dbReference type="EMBL" id="JAERMS010000051">
    <property type="protein sequence ID" value="MBO1364333.1"/>
    <property type="molecule type" value="Genomic_DNA"/>
</dbReference>
<dbReference type="Pfam" id="PF01464">
    <property type="entry name" value="SLT"/>
    <property type="match status" value="1"/>
</dbReference>
<accession>A0ABS3M821</accession>
<evidence type="ECO:0000259" key="1">
    <source>
        <dbReference type="Pfam" id="PF01464"/>
    </source>
</evidence>
<dbReference type="RefSeq" id="WP_107582997.1">
    <property type="nucleotide sequence ID" value="NZ_JAERMS010000051.1"/>
</dbReference>
<dbReference type="CDD" id="cd00254">
    <property type="entry name" value="LT-like"/>
    <property type="match status" value="1"/>
</dbReference>
<dbReference type="Proteomes" id="UP000664265">
    <property type="component" value="Unassembled WGS sequence"/>
</dbReference>
<proteinExistence type="predicted"/>
<reference evidence="2 3" key="1">
    <citation type="submission" date="2021-01" db="EMBL/GenBank/DDBJ databases">
        <title>Prevotella A2931 sp. nov.</title>
        <authorList>
            <person name="Buhl M."/>
            <person name="Oberhettinger P."/>
        </authorList>
    </citation>
    <scope>NUCLEOTIDE SEQUENCE [LARGE SCALE GENOMIC DNA]</scope>
    <source>
        <strain evidence="2 3">A2931</strain>
    </source>
</reference>
<dbReference type="Gene3D" id="1.10.530.10">
    <property type="match status" value="1"/>
</dbReference>
<dbReference type="InterPro" id="IPR008258">
    <property type="entry name" value="Transglycosylase_SLT_dom_1"/>
</dbReference>
<sequence length="146" mass="16440">MKRIVKIVFLVVSFLVFELIPAVAAHSSSSNLSRKVDWEPVMAAIIQVESNGNPKAVSGNSVGAMQITPILVAECNDILKSRKIKKKYYLRDRFSVAKSKEMFLLIQSKYNPLNSIEKAIRSWNGGVHSSSKKTQRYLEKVLRAMK</sequence>
<feature type="domain" description="Transglycosylase SLT" evidence="1">
    <location>
        <begin position="34"/>
        <end position="135"/>
    </location>
</feature>